<dbReference type="PROSITE" id="PS50885">
    <property type="entry name" value="HAMP"/>
    <property type="match status" value="1"/>
</dbReference>
<sequence>MIGLIAIGGAIAFLIAYASIRNISRPLKTLTTNMRQLHGGITDIEVMETDRADEIGDMAKAMEAFIENERARKELEAGEAERRQKDSGRATAIQSLSSTFDTQIGGLLETITLSVSNLKSASTQLSKGAEHTSERSQSVETAAANASQNVQTVSAAAEELSASVNEINRQVVTSAEVASQAAKQANQTNDRVRGLSEAASRIGDVVNLIQAIAEQTNLLALNATIEAARAGEAGKGFAVVASEVKELATQTSKATEEISTQISSIQSETGAAVDAINEITQTVARINEITSSISAAVEEQGAATAEIARNVQEAAQGTDNVSQNIGEVSEAAAQTNGTSATVAAAAQSLDHEANTLKTRVAEYIAGVKENSVEAA</sequence>
<dbReference type="InterPro" id="IPR003660">
    <property type="entry name" value="HAMP_dom"/>
</dbReference>
<feature type="domain" description="Methyl-accepting transducer" evidence="7">
    <location>
        <begin position="114"/>
        <end position="350"/>
    </location>
</feature>
<dbReference type="PANTHER" id="PTHR32089:SF112">
    <property type="entry name" value="LYSOZYME-LIKE PROTEIN-RELATED"/>
    <property type="match status" value="1"/>
</dbReference>
<gene>
    <name evidence="10" type="ORF">V6575_12175</name>
</gene>
<evidence type="ECO:0000313" key="10">
    <source>
        <dbReference type="EMBL" id="MEJ8474845.1"/>
    </source>
</evidence>
<dbReference type="Gene3D" id="1.10.8.500">
    <property type="entry name" value="HAMP domain in histidine kinase"/>
    <property type="match status" value="1"/>
</dbReference>
<dbReference type="InterPro" id="IPR000727">
    <property type="entry name" value="T_SNARE_dom"/>
</dbReference>
<dbReference type="PROSITE" id="PS50111">
    <property type="entry name" value="CHEMOTAXIS_TRANSDUC_2"/>
    <property type="match status" value="1"/>
</dbReference>
<dbReference type="Pfam" id="PF00015">
    <property type="entry name" value="MCPsignal"/>
    <property type="match status" value="1"/>
</dbReference>
<feature type="region of interest" description="Disordered" evidence="6">
    <location>
        <begin position="125"/>
        <end position="145"/>
    </location>
</feature>
<evidence type="ECO:0000256" key="3">
    <source>
        <dbReference type="ARBA" id="ARBA00023224"/>
    </source>
</evidence>
<reference evidence="10 11" key="1">
    <citation type="submission" date="2024-02" db="EMBL/GenBank/DDBJ databases">
        <title>Roseibium algae sp. nov., isolated from marine alga (Grateloupia sp.), showing potential in myo-inositol conversion.</title>
        <authorList>
            <person name="Wang Y."/>
        </authorList>
    </citation>
    <scope>NUCLEOTIDE SEQUENCE [LARGE SCALE GENOMIC DNA]</scope>
    <source>
        <strain evidence="10 11">H3510</strain>
    </source>
</reference>
<feature type="domain" description="HAMP" evidence="9">
    <location>
        <begin position="21"/>
        <end position="74"/>
    </location>
</feature>
<dbReference type="RefSeq" id="WP_340274618.1">
    <property type="nucleotide sequence ID" value="NZ_JBAKIA010000007.1"/>
</dbReference>
<dbReference type="EMBL" id="JBAKIA010000007">
    <property type="protein sequence ID" value="MEJ8474845.1"/>
    <property type="molecule type" value="Genomic_DNA"/>
</dbReference>
<dbReference type="Proteomes" id="UP001385499">
    <property type="component" value="Unassembled WGS sequence"/>
</dbReference>
<keyword evidence="2" id="KW-1003">Cell membrane</keyword>
<evidence type="ECO:0000313" key="11">
    <source>
        <dbReference type="Proteomes" id="UP001385499"/>
    </source>
</evidence>
<organism evidence="10 11">
    <name type="scientific">Roseibium algae</name>
    <dbReference type="NCBI Taxonomy" id="3123038"/>
    <lineage>
        <taxon>Bacteria</taxon>
        <taxon>Pseudomonadati</taxon>
        <taxon>Pseudomonadota</taxon>
        <taxon>Alphaproteobacteria</taxon>
        <taxon>Hyphomicrobiales</taxon>
        <taxon>Stappiaceae</taxon>
        <taxon>Roseibium</taxon>
    </lineage>
</organism>
<comment type="subcellular location">
    <subcellularLocation>
        <location evidence="1">Cell inner membrane</location>
        <topology evidence="1">Multi-pass membrane protein</topology>
    </subcellularLocation>
</comment>
<feature type="domain" description="T-SNARE coiled-coil homology" evidence="8">
    <location>
        <begin position="266"/>
        <end position="328"/>
    </location>
</feature>
<dbReference type="PANTHER" id="PTHR32089">
    <property type="entry name" value="METHYL-ACCEPTING CHEMOTAXIS PROTEIN MCPB"/>
    <property type="match status" value="1"/>
</dbReference>
<dbReference type="PRINTS" id="PR00260">
    <property type="entry name" value="CHEMTRNSDUCR"/>
</dbReference>
<dbReference type="PROSITE" id="PS50192">
    <property type="entry name" value="T_SNARE"/>
    <property type="match status" value="1"/>
</dbReference>
<dbReference type="Pfam" id="PF00672">
    <property type="entry name" value="HAMP"/>
    <property type="match status" value="1"/>
</dbReference>
<proteinExistence type="inferred from homology"/>
<keyword evidence="3 5" id="KW-0807">Transducer</keyword>
<comment type="similarity">
    <text evidence="4">Belongs to the methyl-accepting chemotaxis (MCP) protein family.</text>
</comment>
<evidence type="ECO:0000256" key="1">
    <source>
        <dbReference type="ARBA" id="ARBA00004429"/>
    </source>
</evidence>
<evidence type="ECO:0000256" key="5">
    <source>
        <dbReference type="PROSITE-ProRule" id="PRU00284"/>
    </source>
</evidence>
<evidence type="ECO:0000256" key="2">
    <source>
        <dbReference type="ARBA" id="ARBA00022519"/>
    </source>
</evidence>
<name>A0ABU8TL00_9HYPH</name>
<comment type="caution">
    <text evidence="10">The sequence shown here is derived from an EMBL/GenBank/DDBJ whole genome shotgun (WGS) entry which is preliminary data.</text>
</comment>
<protein>
    <submittedName>
        <fullName evidence="10">HAMP domain-containing methyl-accepting chemotaxis protein</fullName>
    </submittedName>
</protein>
<keyword evidence="2" id="KW-0997">Cell inner membrane</keyword>
<keyword evidence="2" id="KW-0472">Membrane</keyword>
<accession>A0ABU8TL00</accession>
<dbReference type="SMART" id="SM00283">
    <property type="entry name" value="MA"/>
    <property type="match status" value="1"/>
</dbReference>
<keyword evidence="11" id="KW-1185">Reference proteome</keyword>
<evidence type="ECO:0000259" key="7">
    <source>
        <dbReference type="PROSITE" id="PS50111"/>
    </source>
</evidence>
<dbReference type="Gene3D" id="1.10.287.950">
    <property type="entry name" value="Methyl-accepting chemotaxis protein"/>
    <property type="match status" value="1"/>
</dbReference>
<dbReference type="SMART" id="SM00304">
    <property type="entry name" value="HAMP"/>
    <property type="match status" value="1"/>
</dbReference>
<evidence type="ECO:0000259" key="8">
    <source>
        <dbReference type="PROSITE" id="PS50192"/>
    </source>
</evidence>
<dbReference type="SUPFAM" id="SSF58104">
    <property type="entry name" value="Methyl-accepting chemotaxis protein (MCP) signaling domain"/>
    <property type="match status" value="1"/>
</dbReference>
<dbReference type="InterPro" id="IPR004089">
    <property type="entry name" value="MCPsignal_dom"/>
</dbReference>
<evidence type="ECO:0000256" key="6">
    <source>
        <dbReference type="SAM" id="MobiDB-lite"/>
    </source>
</evidence>
<dbReference type="InterPro" id="IPR004090">
    <property type="entry name" value="Chemotax_Me-accpt_rcpt"/>
</dbReference>
<evidence type="ECO:0000256" key="4">
    <source>
        <dbReference type="ARBA" id="ARBA00029447"/>
    </source>
</evidence>
<feature type="compositionally biased region" description="Polar residues" evidence="6">
    <location>
        <begin position="135"/>
        <end position="145"/>
    </location>
</feature>
<evidence type="ECO:0000259" key="9">
    <source>
        <dbReference type="PROSITE" id="PS50885"/>
    </source>
</evidence>